<feature type="binding site" evidence="5">
    <location>
        <position position="24"/>
    </location>
    <ligand>
        <name>substrate</name>
    </ligand>
</feature>
<evidence type="ECO:0000256" key="4">
    <source>
        <dbReference type="PIRSR" id="PIRSR024851-50"/>
    </source>
</evidence>
<evidence type="ECO:0000256" key="3">
    <source>
        <dbReference type="PIRNR" id="PIRNR024851"/>
    </source>
</evidence>
<dbReference type="InterPro" id="IPR049884">
    <property type="entry name" value="Scytalone_dh"/>
</dbReference>
<feature type="binding site" evidence="5">
    <location>
        <position position="44"/>
    </location>
    <ligand>
        <name>substrate</name>
    </ligand>
</feature>
<dbReference type="GO" id="GO:0030411">
    <property type="term" value="F:scytalone dehydratase activity"/>
    <property type="evidence" value="ECO:0007669"/>
    <property type="project" value="InterPro"/>
</dbReference>
<dbReference type="eggNOG" id="ENOG502SNND">
    <property type="taxonomic scope" value="Eukaryota"/>
</dbReference>
<name>A0A093XMX1_TALMA</name>
<dbReference type="SUPFAM" id="SSF54427">
    <property type="entry name" value="NTF2-like"/>
    <property type="match status" value="1"/>
</dbReference>
<accession>A0A093XMX1</accession>
<feature type="binding site" evidence="5">
    <location>
        <position position="47"/>
    </location>
    <ligand>
        <name>substrate</name>
    </ligand>
</feature>
<evidence type="ECO:0000259" key="6">
    <source>
        <dbReference type="Pfam" id="PF02982"/>
    </source>
</evidence>
<feature type="domain" description="Scytalone dehydratase-like" evidence="6">
    <location>
        <begin position="6"/>
        <end position="162"/>
    </location>
</feature>
<sequence length="167" mass="19488">MTNQPSFEDVLGCQMALFEWAESYDTKDWNRLAKCVAPTVRIDYRAFLNKLWEAMSADDFVKIASDPHVLGNPKVKTQHFIGAQKWTKVSDNEMICKHQMRVAHQKYKDDKFTEATLKGHGYGACTTTFHKIDGIWKWAGLTPDIRWHEYDLDRIFHEGEEKFGEKE</sequence>
<dbReference type="GO" id="GO:0006582">
    <property type="term" value="P:melanin metabolic process"/>
    <property type="evidence" value="ECO:0007669"/>
    <property type="project" value="InterPro"/>
</dbReference>
<feature type="active site" evidence="4">
    <location>
        <position position="79"/>
    </location>
</feature>
<reference evidence="7" key="1">
    <citation type="journal article" date="2014" name="PLoS Genet.">
        <title>Signature Gene Expression Reveals Novel Clues to the Molecular Mechanisms of Dimorphic Transition in Penicillium marneffei.</title>
        <authorList>
            <person name="Yang E."/>
            <person name="Wang G."/>
            <person name="Cai J."/>
            <person name="Woo P.C."/>
            <person name="Lau S.K."/>
            <person name="Yuen K.-Y."/>
            <person name="Chow W.-N."/>
            <person name="Lin X."/>
        </authorList>
    </citation>
    <scope>NUCLEOTIDE SEQUENCE [LARGE SCALE GENOMIC DNA]</scope>
    <source>
        <strain evidence="7">PM1</strain>
    </source>
</reference>
<keyword evidence="2 3" id="KW-0456">Lyase</keyword>
<evidence type="ECO:0000256" key="5">
    <source>
        <dbReference type="PIRSR" id="PIRSR024851-51"/>
    </source>
</evidence>
<comment type="caution">
    <text evidence="7">The sequence shown here is derived from an EMBL/GenBank/DDBJ whole genome shotgun (WGS) entry which is preliminary data.</text>
</comment>
<gene>
    <name evidence="7" type="ORF">GQ26_0180720</name>
</gene>
<comment type="similarity">
    <text evidence="1 3">Belongs to the scytalone dehydratase family.</text>
</comment>
<proteinExistence type="inferred from homology"/>
<protein>
    <submittedName>
        <fullName evidence="7">Scytalone dehydratase</fullName>
    </submittedName>
</protein>
<dbReference type="InterPro" id="IPR004235">
    <property type="entry name" value="Scytalone_dehydratase"/>
</dbReference>
<organism evidence="7">
    <name type="scientific">Talaromyces marneffei PM1</name>
    <dbReference type="NCBI Taxonomy" id="1077442"/>
    <lineage>
        <taxon>Eukaryota</taxon>
        <taxon>Fungi</taxon>
        <taxon>Dikarya</taxon>
        <taxon>Ascomycota</taxon>
        <taxon>Pezizomycotina</taxon>
        <taxon>Eurotiomycetes</taxon>
        <taxon>Eurotiomycetidae</taxon>
        <taxon>Eurotiales</taxon>
        <taxon>Trichocomaceae</taxon>
        <taxon>Talaromyces</taxon>
        <taxon>Talaromyces sect. Talaromyces</taxon>
    </lineage>
</organism>
<dbReference type="AlphaFoldDB" id="A0A093XMX1"/>
<dbReference type="PIRSF" id="PIRSF024851">
    <property type="entry name" value="SCD1"/>
    <property type="match status" value="1"/>
</dbReference>
<dbReference type="InterPro" id="IPR032710">
    <property type="entry name" value="NTF2-like_dom_sf"/>
</dbReference>
<evidence type="ECO:0000313" key="7">
    <source>
        <dbReference type="EMBL" id="KFX46573.1"/>
    </source>
</evidence>
<feature type="active site" evidence="4">
    <location>
        <position position="104"/>
    </location>
</feature>
<evidence type="ECO:0000256" key="1">
    <source>
        <dbReference type="ARBA" id="ARBA00008584"/>
    </source>
</evidence>
<dbReference type="Gene3D" id="3.10.450.50">
    <property type="match status" value="1"/>
</dbReference>
<evidence type="ECO:0000256" key="2">
    <source>
        <dbReference type="ARBA" id="ARBA00023239"/>
    </source>
</evidence>
<dbReference type="Pfam" id="PF02982">
    <property type="entry name" value="Scytalone_dh"/>
    <property type="match status" value="1"/>
</dbReference>
<dbReference type="EMBL" id="JPOX01000018">
    <property type="protein sequence ID" value="KFX46573.1"/>
    <property type="molecule type" value="Genomic_DNA"/>
</dbReference>